<dbReference type="GO" id="GO:0017136">
    <property type="term" value="F:histone deacetylase activity, NAD-dependent"/>
    <property type="evidence" value="ECO:0007669"/>
    <property type="project" value="TreeGrafter"/>
</dbReference>
<dbReference type="Gene3D" id="3.40.50.1220">
    <property type="entry name" value="TPP-binding domain"/>
    <property type="match status" value="1"/>
</dbReference>
<keyword evidence="7" id="KW-1185">Reference proteome</keyword>
<evidence type="ECO:0000259" key="5">
    <source>
        <dbReference type="PROSITE" id="PS50305"/>
    </source>
</evidence>
<reference evidence="6 7" key="1">
    <citation type="submission" date="2020-10" db="EMBL/GenBank/DDBJ databases">
        <title>The genome sequence of Chitinilyticum litopenaei 4Y14.</title>
        <authorList>
            <person name="Liu Y."/>
        </authorList>
    </citation>
    <scope>NUCLEOTIDE SEQUENCE [LARGE SCALE GENOMIC DNA]</scope>
    <source>
        <strain evidence="6 7">4Y14</strain>
    </source>
</reference>
<feature type="binding site" evidence="4">
    <location>
        <position position="190"/>
    </location>
    <ligand>
        <name>Zn(2+)</name>
        <dbReference type="ChEBI" id="CHEBI:29105"/>
    </ligand>
</feature>
<accession>A0A8J7G3Q1</accession>
<feature type="domain" description="Deacetylase sirtuin-type" evidence="5">
    <location>
        <begin position="46"/>
        <end position="329"/>
    </location>
</feature>
<dbReference type="InterPro" id="IPR029035">
    <property type="entry name" value="DHS-like_NAD/FAD-binding_dom"/>
</dbReference>
<evidence type="ECO:0000256" key="4">
    <source>
        <dbReference type="PROSITE-ProRule" id="PRU00236"/>
    </source>
</evidence>
<evidence type="ECO:0000256" key="1">
    <source>
        <dbReference type="ARBA" id="ARBA00012928"/>
    </source>
</evidence>
<feature type="binding site" evidence="4">
    <location>
        <position position="222"/>
    </location>
    <ligand>
        <name>Zn(2+)</name>
        <dbReference type="ChEBI" id="CHEBI:29105"/>
    </ligand>
</feature>
<dbReference type="InterPro" id="IPR050134">
    <property type="entry name" value="NAD-dep_sirtuin_deacylases"/>
</dbReference>
<dbReference type="InterPro" id="IPR026590">
    <property type="entry name" value="Ssirtuin_cat_dom"/>
</dbReference>
<dbReference type="PROSITE" id="PS50305">
    <property type="entry name" value="SIRTUIN"/>
    <property type="match status" value="1"/>
</dbReference>
<sequence length="329" mass="36147">MDILRHGADVEVLDPPTLRQAVVAQLQAALGHYAAELAKPAPADTPALNLSPLHAAARKAADRIRHADGLLITAGAGMGVDSGLPDFRGGQGFWEAYPALGRAQLSFMDVACPQTFRTDPELAWGFYGHRLKLYRETEPHEGFHVLHRWGERLLHGAAVFTSNVDGQFQKAGFAAQRISECHGSIHHLQCLDACSTRIESADWLEPQIDAEHCRWLGKLPRCPQCGALMRPNILMFGDWEWLGQRSDEQRQRLNRWLDKPKRLAIIELGAGTTIATVRRAGERLLSRDNVELTTLIRINPTEADGPAGTVSLESGALVGVQAIAETLGW</sequence>
<dbReference type="SUPFAM" id="SSF52467">
    <property type="entry name" value="DHS-like NAD/FAD-binding domain"/>
    <property type="match status" value="1"/>
</dbReference>
<dbReference type="Proteomes" id="UP000604481">
    <property type="component" value="Unassembled WGS sequence"/>
</dbReference>
<gene>
    <name evidence="6" type="ORF">INR99_16055</name>
</gene>
<dbReference type="GO" id="GO:0070403">
    <property type="term" value="F:NAD+ binding"/>
    <property type="evidence" value="ECO:0007669"/>
    <property type="project" value="InterPro"/>
</dbReference>
<dbReference type="InterPro" id="IPR057727">
    <property type="entry name" value="WCX_dom"/>
</dbReference>
<dbReference type="EMBL" id="JADFUA010000014">
    <property type="protein sequence ID" value="MBE9610853.1"/>
    <property type="molecule type" value="Genomic_DNA"/>
</dbReference>
<keyword evidence="4" id="KW-0479">Metal-binding</keyword>
<feature type="active site" description="Proton acceptor" evidence="4">
    <location>
        <position position="182"/>
    </location>
</feature>
<dbReference type="PANTHER" id="PTHR11085:SF10">
    <property type="entry name" value="NAD-DEPENDENT PROTEIN DEACYLASE SIRTUIN-5, MITOCHONDRIAL-RELATED"/>
    <property type="match status" value="1"/>
</dbReference>
<dbReference type="Pfam" id="PF25583">
    <property type="entry name" value="WCX"/>
    <property type="match status" value="1"/>
</dbReference>
<dbReference type="PANTHER" id="PTHR11085">
    <property type="entry name" value="NAD-DEPENDENT PROTEIN DEACYLASE SIRTUIN-5, MITOCHONDRIAL-RELATED"/>
    <property type="match status" value="1"/>
</dbReference>
<proteinExistence type="predicted"/>
<evidence type="ECO:0000313" key="7">
    <source>
        <dbReference type="Proteomes" id="UP000604481"/>
    </source>
</evidence>
<evidence type="ECO:0000256" key="3">
    <source>
        <dbReference type="ARBA" id="ARBA00023027"/>
    </source>
</evidence>
<organism evidence="6 7">
    <name type="scientific">Chitinilyticum piscinae</name>
    <dbReference type="NCBI Taxonomy" id="2866724"/>
    <lineage>
        <taxon>Bacteria</taxon>
        <taxon>Pseudomonadati</taxon>
        <taxon>Pseudomonadota</taxon>
        <taxon>Betaproteobacteria</taxon>
        <taxon>Neisseriales</taxon>
        <taxon>Chitinibacteraceae</taxon>
        <taxon>Chitinilyticum</taxon>
    </lineage>
</organism>
<evidence type="ECO:0000256" key="2">
    <source>
        <dbReference type="ARBA" id="ARBA00022679"/>
    </source>
</evidence>
<name>A0A8J7G3Q1_9NEIS</name>
<dbReference type="EC" id="2.3.1.286" evidence="1"/>
<dbReference type="AlphaFoldDB" id="A0A8J7G3Q1"/>
<keyword evidence="2" id="KW-0808">Transferase</keyword>
<dbReference type="Gene3D" id="3.30.1600.10">
    <property type="entry name" value="SIR2/SIRT2 'Small Domain"/>
    <property type="match status" value="1"/>
</dbReference>
<keyword evidence="4" id="KW-0862">Zinc</keyword>
<protein>
    <recommendedName>
        <fullName evidence="1">protein acetyllysine N-acetyltransferase</fullName>
        <ecNumber evidence="1">2.3.1.286</ecNumber>
    </recommendedName>
</protein>
<feature type="binding site" evidence="4">
    <location>
        <position position="225"/>
    </location>
    <ligand>
        <name>Zn(2+)</name>
        <dbReference type="ChEBI" id="CHEBI:29105"/>
    </ligand>
</feature>
<feature type="binding site" evidence="4">
    <location>
        <position position="194"/>
    </location>
    <ligand>
        <name>Zn(2+)</name>
        <dbReference type="ChEBI" id="CHEBI:29105"/>
    </ligand>
</feature>
<keyword evidence="3" id="KW-0520">NAD</keyword>
<dbReference type="InterPro" id="IPR026591">
    <property type="entry name" value="Sirtuin_cat_small_dom_sf"/>
</dbReference>
<dbReference type="GO" id="GO:0046872">
    <property type="term" value="F:metal ion binding"/>
    <property type="evidence" value="ECO:0007669"/>
    <property type="project" value="UniProtKB-KW"/>
</dbReference>
<dbReference type="InterPro" id="IPR003000">
    <property type="entry name" value="Sirtuin"/>
</dbReference>
<comment type="caution">
    <text evidence="6">The sequence shown here is derived from an EMBL/GenBank/DDBJ whole genome shotgun (WGS) entry which is preliminary data.</text>
</comment>
<evidence type="ECO:0000313" key="6">
    <source>
        <dbReference type="EMBL" id="MBE9610853.1"/>
    </source>
</evidence>
<dbReference type="Pfam" id="PF02146">
    <property type="entry name" value="SIR2"/>
    <property type="match status" value="1"/>
</dbReference>